<sequence length="95" mass="9858">MLICSQTRGGRSAAAMAAPTTRAESTREFIMAARFASVYRQLTLCPARLITTSLPSISAAQSASTGPASTGPASPVALAGPRRSRRPSPRVDPSQ</sequence>
<keyword evidence="3" id="KW-1185">Reference proteome</keyword>
<feature type="compositionally biased region" description="Polar residues" evidence="1">
    <location>
        <begin position="57"/>
        <end position="72"/>
    </location>
</feature>
<evidence type="ECO:0000256" key="1">
    <source>
        <dbReference type="SAM" id="MobiDB-lite"/>
    </source>
</evidence>
<comment type="caution">
    <text evidence="2">The sequence shown here is derived from an EMBL/GenBank/DDBJ whole genome shotgun (WGS) entry which is preliminary data.</text>
</comment>
<gene>
    <name evidence="2" type="ORF">Aco03nite_065690</name>
</gene>
<dbReference type="Proteomes" id="UP000612282">
    <property type="component" value="Unassembled WGS sequence"/>
</dbReference>
<dbReference type="EMBL" id="BOMG01000082">
    <property type="protein sequence ID" value="GID58165.1"/>
    <property type="molecule type" value="Genomic_DNA"/>
</dbReference>
<feature type="region of interest" description="Disordered" evidence="1">
    <location>
        <begin position="57"/>
        <end position="95"/>
    </location>
</feature>
<name>A0ABQ3XI39_9ACTN</name>
<evidence type="ECO:0000313" key="3">
    <source>
        <dbReference type="Proteomes" id="UP000612282"/>
    </source>
</evidence>
<reference evidence="2 3" key="1">
    <citation type="submission" date="2021-01" db="EMBL/GenBank/DDBJ databases">
        <title>Whole genome shotgun sequence of Actinoplanes couchii NBRC 106145.</title>
        <authorList>
            <person name="Komaki H."/>
            <person name="Tamura T."/>
        </authorList>
    </citation>
    <scope>NUCLEOTIDE SEQUENCE [LARGE SCALE GENOMIC DNA]</scope>
    <source>
        <strain evidence="2 3">NBRC 106145</strain>
    </source>
</reference>
<evidence type="ECO:0000313" key="2">
    <source>
        <dbReference type="EMBL" id="GID58165.1"/>
    </source>
</evidence>
<accession>A0ABQ3XI39</accession>
<proteinExistence type="predicted"/>
<protein>
    <submittedName>
        <fullName evidence="2">Uncharacterized protein</fullName>
    </submittedName>
</protein>
<organism evidence="2 3">
    <name type="scientific">Actinoplanes couchii</name>
    <dbReference type="NCBI Taxonomy" id="403638"/>
    <lineage>
        <taxon>Bacteria</taxon>
        <taxon>Bacillati</taxon>
        <taxon>Actinomycetota</taxon>
        <taxon>Actinomycetes</taxon>
        <taxon>Micromonosporales</taxon>
        <taxon>Micromonosporaceae</taxon>
        <taxon>Actinoplanes</taxon>
    </lineage>
</organism>